<evidence type="ECO:0000313" key="1">
    <source>
        <dbReference type="EMBL" id="KAG9351817.1"/>
    </source>
</evidence>
<protein>
    <submittedName>
        <fullName evidence="1">Uncharacterized protein</fullName>
    </submittedName>
</protein>
<proteinExistence type="predicted"/>
<name>A0A8T2PNB7_9TELE</name>
<gene>
    <name evidence="1" type="ORF">JZ751_023068</name>
</gene>
<reference evidence="1" key="1">
    <citation type="thesis" date="2021" institute="BYU ScholarsArchive" country="Provo, UT, USA">
        <title>Applications of and Algorithms for Genome Assembly and Genomic Analyses with an Emphasis on Marine Teleosts.</title>
        <authorList>
            <person name="Pickett B.D."/>
        </authorList>
    </citation>
    <scope>NUCLEOTIDE SEQUENCE</scope>
    <source>
        <strain evidence="1">HI-2016</strain>
    </source>
</reference>
<comment type="caution">
    <text evidence="1">The sequence shown here is derived from an EMBL/GenBank/DDBJ whole genome shotgun (WGS) entry which is preliminary data.</text>
</comment>
<organism evidence="1 2">
    <name type="scientific">Albula glossodonta</name>
    <name type="common">roundjaw bonefish</name>
    <dbReference type="NCBI Taxonomy" id="121402"/>
    <lineage>
        <taxon>Eukaryota</taxon>
        <taxon>Metazoa</taxon>
        <taxon>Chordata</taxon>
        <taxon>Craniata</taxon>
        <taxon>Vertebrata</taxon>
        <taxon>Euteleostomi</taxon>
        <taxon>Actinopterygii</taxon>
        <taxon>Neopterygii</taxon>
        <taxon>Teleostei</taxon>
        <taxon>Albuliformes</taxon>
        <taxon>Albulidae</taxon>
        <taxon>Albula</taxon>
    </lineage>
</organism>
<dbReference type="EMBL" id="JAFBMS010000006">
    <property type="protein sequence ID" value="KAG9351817.1"/>
    <property type="molecule type" value="Genomic_DNA"/>
</dbReference>
<sequence>MRGVDHDNLGEKLSSMDFWTVVFECRLVVRYSCQLRMRGAPPPYSALSRHSLNHSVVLRPW</sequence>
<dbReference type="Proteomes" id="UP000824540">
    <property type="component" value="Unassembled WGS sequence"/>
</dbReference>
<dbReference type="AlphaFoldDB" id="A0A8T2PNB7"/>
<accession>A0A8T2PNB7</accession>
<evidence type="ECO:0000313" key="2">
    <source>
        <dbReference type="Proteomes" id="UP000824540"/>
    </source>
</evidence>
<keyword evidence="2" id="KW-1185">Reference proteome</keyword>